<feature type="domain" description="Amidase" evidence="6">
    <location>
        <begin position="79"/>
        <end position="352"/>
    </location>
</feature>
<keyword evidence="8" id="KW-1185">Reference proteome</keyword>
<dbReference type="EMBL" id="QGMK01002074">
    <property type="protein sequence ID" value="TVY60850.1"/>
    <property type="molecule type" value="Genomic_DNA"/>
</dbReference>
<dbReference type="InterPro" id="IPR023631">
    <property type="entry name" value="Amidase_dom"/>
</dbReference>
<feature type="compositionally biased region" description="Basic and acidic residues" evidence="5">
    <location>
        <begin position="368"/>
        <end position="382"/>
    </location>
</feature>
<evidence type="ECO:0000256" key="4">
    <source>
        <dbReference type="ARBA" id="ARBA00022801"/>
    </source>
</evidence>
<dbReference type="Proteomes" id="UP000469558">
    <property type="component" value="Unassembled WGS sequence"/>
</dbReference>
<evidence type="ECO:0000313" key="8">
    <source>
        <dbReference type="Proteomes" id="UP000469558"/>
    </source>
</evidence>
<sequence length="483" mass="51573">MSPTTQEPWEIKVAHKQAQVKAAIPSEWLLPSTLTPSSNVLGVPHESGILSNKELEITESYTAKQLLESLAAGTLTSAEVTAAFSKRAAIAQQLTSCVTEPLFEQAKERAKFLDDYLAKEKKVFGPLHGLPVSLKDGFKVKGVQSTIGYVSFLDHEPDTTNSVLVNMLLDLGAVLHVKTNIPQTLMTADSHNNIFGRTLNPYNTQLTAGGSSGGEGALIALRGSILGVGTDIAGSIRIPSLCCGTYGFKPTSGRIPFGGMTSPGLIGTPGLVPCAGPLATTFSDLKLFVSTILKAKPWLLDSTAHAVPWRSTHELSGKTTLTIGVLAEDPIFPYHPPVRRTLNNAIAALQAAAPLGSNNQSRGGQSNRHGDLQDRSGKDVHQPHHLQRRAFVPSVAAAVAITSTGPAPKVYGVLDIAAMNRDMHAYREAWREMFRSEKLDVVLGPGAQCTAVPHDSFGIAPYTVMWNLLDVSIPLEKVVVADM</sequence>
<evidence type="ECO:0000256" key="3">
    <source>
        <dbReference type="ARBA" id="ARBA00012922"/>
    </source>
</evidence>
<comment type="catalytic activity">
    <reaction evidence="1">
        <text>a monocarboxylic acid amide + H2O = a monocarboxylate + NH4(+)</text>
        <dbReference type="Rhea" id="RHEA:12020"/>
        <dbReference type="ChEBI" id="CHEBI:15377"/>
        <dbReference type="ChEBI" id="CHEBI:28938"/>
        <dbReference type="ChEBI" id="CHEBI:35757"/>
        <dbReference type="ChEBI" id="CHEBI:83628"/>
        <dbReference type="EC" id="3.5.1.4"/>
    </reaction>
</comment>
<dbReference type="InterPro" id="IPR020556">
    <property type="entry name" value="Amidase_CS"/>
</dbReference>
<evidence type="ECO:0000259" key="6">
    <source>
        <dbReference type="Pfam" id="PF01425"/>
    </source>
</evidence>
<dbReference type="SUPFAM" id="SSF75304">
    <property type="entry name" value="Amidase signature (AS) enzymes"/>
    <property type="match status" value="1"/>
</dbReference>
<feature type="region of interest" description="Disordered" evidence="5">
    <location>
        <begin position="355"/>
        <end position="384"/>
    </location>
</feature>
<dbReference type="AlphaFoldDB" id="A0A8T9BVG9"/>
<feature type="compositionally biased region" description="Polar residues" evidence="5">
    <location>
        <begin position="356"/>
        <end position="367"/>
    </location>
</feature>
<name>A0A8T9BVG9_9HELO</name>
<accession>A0A8T9BVG9</accession>
<keyword evidence="4" id="KW-0378">Hydrolase</keyword>
<protein>
    <recommendedName>
        <fullName evidence="3">amidase</fullName>
        <ecNumber evidence="3">3.5.1.4</ecNumber>
    </recommendedName>
</protein>
<evidence type="ECO:0000313" key="7">
    <source>
        <dbReference type="EMBL" id="TVY60850.1"/>
    </source>
</evidence>
<reference evidence="7 8" key="1">
    <citation type="submission" date="2018-05" db="EMBL/GenBank/DDBJ databases">
        <title>Genome sequencing and assembly of the regulated plant pathogen Lachnellula willkommii and related sister species for the development of diagnostic species identification markers.</title>
        <authorList>
            <person name="Giroux E."/>
            <person name="Bilodeau G."/>
        </authorList>
    </citation>
    <scope>NUCLEOTIDE SEQUENCE [LARGE SCALE GENOMIC DNA]</scope>
    <source>
        <strain evidence="7 8">CBS 268.59</strain>
    </source>
</reference>
<comment type="similarity">
    <text evidence="2">Belongs to the amidase family.</text>
</comment>
<dbReference type="Gene3D" id="3.90.1300.10">
    <property type="entry name" value="Amidase signature (AS) domain"/>
    <property type="match status" value="1"/>
</dbReference>
<dbReference type="PANTHER" id="PTHR46072:SF3">
    <property type="entry name" value="AMIDASE"/>
    <property type="match status" value="1"/>
</dbReference>
<dbReference type="PROSITE" id="PS00571">
    <property type="entry name" value="AMIDASES"/>
    <property type="match status" value="1"/>
</dbReference>
<gene>
    <name evidence="7" type="primary">amdS_4</name>
    <name evidence="7" type="ORF">LSUE1_G008254</name>
</gene>
<dbReference type="InterPro" id="IPR036928">
    <property type="entry name" value="AS_sf"/>
</dbReference>
<evidence type="ECO:0000256" key="5">
    <source>
        <dbReference type="SAM" id="MobiDB-lite"/>
    </source>
</evidence>
<dbReference type="GO" id="GO:0004040">
    <property type="term" value="F:amidase activity"/>
    <property type="evidence" value="ECO:0007669"/>
    <property type="project" value="UniProtKB-EC"/>
</dbReference>
<evidence type="ECO:0000256" key="2">
    <source>
        <dbReference type="ARBA" id="ARBA00009199"/>
    </source>
</evidence>
<comment type="caution">
    <text evidence="7">The sequence shown here is derived from an EMBL/GenBank/DDBJ whole genome shotgun (WGS) entry which is preliminary data.</text>
</comment>
<organism evidence="7 8">
    <name type="scientific">Lachnellula suecica</name>
    <dbReference type="NCBI Taxonomy" id="602035"/>
    <lineage>
        <taxon>Eukaryota</taxon>
        <taxon>Fungi</taxon>
        <taxon>Dikarya</taxon>
        <taxon>Ascomycota</taxon>
        <taxon>Pezizomycotina</taxon>
        <taxon>Leotiomycetes</taxon>
        <taxon>Helotiales</taxon>
        <taxon>Lachnaceae</taxon>
        <taxon>Lachnellula</taxon>
    </lineage>
</organism>
<proteinExistence type="inferred from homology"/>
<dbReference type="Pfam" id="PF01425">
    <property type="entry name" value="Amidase"/>
    <property type="match status" value="1"/>
</dbReference>
<dbReference type="OrthoDB" id="6428749at2759"/>
<dbReference type="PANTHER" id="PTHR46072">
    <property type="entry name" value="AMIDASE-RELATED-RELATED"/>
    <property type="match status" value="1"/>
</dbReference>
<evidence type="ECO:0000256" key="1">
    <source>
        <dbReference type="ARBA" id="ARBA00001311"/>
    </source>
</evidence>
<dbReference type="EC" id="3.5.1.4" evidence="3"/>